<keyword evidence="8" id="KW-0677">Repeat</keyword>
<dbReference type="GO" id="GO:0003677">
    <property type="term" value="F:DNA binding"/>
    <property type="evidence" value="ECO:0007669"/>
    <property type="project" value="UniProtKB-KW"/>
</dbReference>
<evidence type="ECO:0000259" key="26">
    <source>
        <dbReference type="PROSITE" id="PS50102"/>
    </source>
</evidence>
<dbReference type="PROSITE" id="PS50259">
    <property type="entry name" value="G_PROTEIN_RECEP_F3_4"/>
    <property type="match status" value="1"/>
</dbReference>
<dbReference type="Pfam" id="PF00096">
    <property type="entry name" value="zf-C2H2"/>
    <property type="match status" value="5"/>
</dbReference>
<dbReference type="Pfam" id="PF13912">
    <property type="entry name" value="zf-C2H2_6"/>
    <property type="match status" value="1"/>
</dbReference>
<comment type="function">
    <text evidence="1">May be involved in transcriptional regulation.</text>
</comment>
<dbReference type="FunFam" id="3.30.160.60:FF:000281">
    <property type="entry name" value="Zinc finger protein 558 isoform X1"/>
    <property type="match status" value="1"/>
</dbReference>
<dbReference type="SUPFAM" id="SSF54928">
    <property type="entry name" value="RNA-binding domain, RBD"/>
    <property type="match status" value="1"/>
</dbReference>
<evidence type="ECO:0000256" key="4">
    <source>
        <dbReference type="ARBA" id="ARBA00006991"/>
    </source>
</evidence>
<comment type="similarity">
    <text evidence="4">Belongs to the krueppel C2H2-type zinc-finger protein family.</text>
</comment>
<keyword evidence="11 23" id="KW-0694">RNA-binding</keyword>
<dbReference type="GO" id="GO:0008270">
    <property type="term" value="F:zinc ion binding"/>
    <property type="evidence" value="ECO:0007669"/>
    <property type="project" value="UniProtKB-KW"/>
</dbReference>
<dbReference type="PROSITE" id="PS50805">
    <property type="entry name" value="KRAB"/>
    <property type="match status" value="1"/>
</dbReference>
<dbReference type="PRINTS" id="PR00248">
    <property type="entry name" value="GPCRMGR"/>
</dbReference>
<feature type="domain" description="C2H2-type" evidence="27">
    <location>
        <begin position="647"/>
        <end position="674"/>
    </location>
</feature>
<keyword evidence="7" id="KW-0479">Metal-binding</keyword>
<keyword evidence="31" id="KW-1185">Reference proteome</keyword>
<evidence type="ECO:0000256" key="12">
    <source>
        <dbReference type="ARBA" id="ARBA00022989"/>
    </source>
</evidence>
<evidence type="ECO:0000313" key="31">
    <source>
        <dbReference type="Proteomes" id="UP001214576"/>
    </source>
</evidence>
<keyword evidence="21" id="KW-0539">Nucleus</keyword>
<keyword evidence="12 25" id="KW-1133">Transmembrane helix</keyword>
<evidence type="ECO:0000256" key="24">
    <source>
        <dbReference type="SAM" id="MobiDB-lite"/>
    </source>
</evidence>
<dbReference type="EMBL" id="JAKZEL010000008">
    <property type="protein sequence ID" value="KAI4541630.1"/>
    <property type="molecule type" value="Genomic_DNA"/>
</dbReference>
<feature type="domain" description="RRM" evidence="26">
    <location>
        <begin position="120"/>
        <end position="202"/>
    </location>
</feature>
<evidence type="ECO:0000256" key="13">
    <source>
        <dbReference type="ARBA" id="ARBA00023015"/>
    </source>
</evidence>
<dbReference type="GO" id="GO:0005634">
    <property type="term" value="C:nucleus"/>
    <property type="evidence" value="ECO:0007669"/>
    <property type="project" value="UniProtKB-SubCell"/>
</dbReference>
<feature type="transmembrane region" description="Helical" evidence="25">
    <location>
        <begin position="355"/>
        <end position="377"/>
    </location>
</feature>
<dbReference type="SUPFAM" id="SSF109640">
    <property type="entry name" value="KRAB domain (Kruppel-associated box)"/>
    <property type="match status" value="1"/>
</dbReference>
<dbReference type="FunFam" id="3.30.160.60:FF:000912">
    <property type="entry name" value="Zinc finger protein 660"/>
    <property type="match status" value="1"/>
</dbReference>
<keyword evidence="10" id="KW-0862">Zinc</keyword>
<dbReference type="InterPro" id="IPR036236">
    <property type="entry name" value="Znf_C2H2_sf"/>
</dbReference>
<organism evidence="30 31">
    <name type="scientific">Ovis ammon polii</name>
    <dbReference type="NCBI Taxonomy" id="230172"/>
    <lineage>
        <taxon>Eukaryota</taxon>
        <taxon>Metazoa</taxon>
        <taxon>Chordata</taxon>
        <taxon>Craniata</taxon>
        <taxon>Vertebrata</taxon>
        <taxon>Euteleostomi</taxon>
        <taxon>Mammalia</taxon>
        <taxon>Eutheria</taxon>
        <taxon>Laurasiatheria</taxon>
        <taxon>Artiodactyla</taxon>
        <taxon>Ruminantia</taxon>
        <taxon>Pecora</taxon>
        <taxon>Bovidae</taxon>
        <taxon>Caprinae</taxon>
        <taxon>Ovis</taxon>
    </lineage>
</organism>
<feature type="domain" description="C2H2-type" evidence="27">
    <location>
        <begin position="703"/>
        <end position="730"/>
    </location>
</feature>
<dbReference type="InterPro" id="IPR050888">
    <property type="entry name" value="ZnF_C2H2-type_TF"/>
</dbReference>
<dbReference type="GO" id="GO:0004930">
    <property type="term" value="F:G protein-coupled receptor activity"/>
    <property type="evidence" value="ECO:0007669"/>
    <property type="project" value="UniProtKB-KW"/>
</dbReference>
<dbReference type="InterPro" id="IPR013087">
    <property type="entry name" value="Znf_C2H2_type"/>
</dbReference>
<dbReference type="Gene3D" id="3.30.70.330">
    <property type="match status" value="2"/>
</dbReference>
<feature type="domain" description="C2H2-type" evidence="27">
    <location>
        <begin position="675"/>
        <end position="702"/>
    </location>
</feature>
<name>A0AAD4Y8B5_OVIAM</name>
<gene>
    <name evidence="30" type="ORF">MG293_008772</name>
</gene>
<evidence type="ECO:0000256" key="8">
    <source>
        <dbReference type="ARBA" id="ARBA00022737"/>
    </source>
</evidence>
<feature type="domain" description="KRAB" evidence="29">
    <location>
        <begin position="426"/>
        <end position="497"/>
    </location>
</feature>
<dbReference type="PROSITE" id="PS50157">
    <property type="entry name" value="ZINC_FINGER_C2H2_2"/>
    <property type="match status" value="9"/>
</dbReference>
<evidence type="ECO:0000256" key="3">
    <source>
        <dbReference type="ARBA" id="ARBA00004651"/>
    </source>
</evidence>
<keyword evidence="13" id="KW-0805">Transcription regulation</keyword>
<dbReference type="Pfam" id="PF13465">
    <property type="entry name" value="zf-H2C2_2"/>
    <property type="match status" value="1"/>
</dbReference>
<dbReference type="PROSITE" id="PS50102">
    <property type="entry name" value="RRM"/>
    <property type="match status" value="2"/>
</dbReference>
<dbReference type="GO" id="GO:0003723">
    <property type="term" value="F:RNA binding"/>
    <property type="evidence" value="ECO:0007669"/>
    <property type="project" value="UniProtKB-UniRule"/>
</dbReference>
<evidence type="ECO:0000256" key="15">
    <source>
        <dbReference type="ARBA" id="ARBA00023125"/>
    </source>
</evidence>
<evidence type="ECO:0000256" key="22">
    <source>
        <dbReference type="PROSITE-ProRule" id="PRU00042"/>
    </source>
</evidence>
<evidence type="ECO:0000259" key="28">
    <source>
        <dbReference type="PROSITE" id="PS50259"/>
    </source>
</evidence>
<keyword evidence="9 22" id="KW-0863">Zinc-finger</keyword>
<comment type="caution">
    <text evidence="30">The sequence shown here is derived from an EMBL/GenBank/DDBJ whole genome shotgun (WGS) entry which is preliminary data.</text>
</comment>
<feature type="domain" description="G-protein coupled receptors family 3 profile" evidence="28">
    <location>
        <begin position="192"/>
        <end position="399"/>
    </location>
</feature>
<feature type="domain" description="C2H2-type" evidence="27">
    <location>
        <begin position="591"/>
        <end position="618"/>
    </location>
</feature>
<feature type="transmembrane region" description="Helical" evidence="25">
    <location>
        <begin position="295"/>
        <end position="317"/>
    </location>
</feature>
<keyword evidence="20" id="KW-0807">Transducer</keyword>
<dbReference type="Proteomes" id="UP001214576">
    <property type="component" value="Unassembled WGS sequence"/>
</dbReference>
<evidence type="ECO:0000259" key="27">
    <source>
        <dbReference type="PROSITE" id="PS50157"/>
    </source>
</evidence>
<keyword evidence="14" id="KW-0297">G-protein coupled receptor</keyword>
<dbReference type="Pfam" id="PF00003">
    <property type="entry name" value="7tm_3"/>
    <property type="match status" value="2"/>
</dbReference>
<evidence type="ECO:0000256" key="5">
    <source>
        <dbReference type="ARBA" id="ARBA00022475"/>
    </source>
</evidence>
<dbReference type="InterPro" id="IPR000504">
    <property type="entry name" value="RRM_dom"/>
</dbReference>
<keyword evidence="17" id="KW-0804">Transcription</keyword>
<dbReference type="FunFam" id="3.30.160.60:FF:000052">
    <property type="entry name" value="zinc finger protein 546 isoform X1"/>
    <property type="match status" value="1"/>
</dbReference>
<dbReference type="FunFam" id="3.30.160.60:FF:000899">
    <property type="entry name" value="zinc finger protein 558 isoform X2"/>
    <property type="match status" value="1"/>
</dbReference>
<dbReference type="FunFam" id="3.30.160.60:FF:003135">
    <property type="entry name" value="Zinc finger protein 557"/>
    <property type="match status" value="1"/>
</dbReference>
<dbReference type="InterPro" id="IPR000337">
    <property type="entry name" value="GPCR_3"/>
</dbReference>
<dbReference type="PROSITE" id="PS00028">
    <property type="entry name" value="ZINC_FINGER_C2H2_1"/>
    <property type="match status" value="9"/>
</dbReference>
<dbReference type="PANTHER" id="PTHR24406">
    <property type="entry name" value="TRANSCRIPTIONAL REPRESSOR CTCFL-RELATED"/>
    <property type="match status" value="1"/>
</dbReference>
<dbReference type="FunFam" id="3.30.70.330:FF:000158">
    <property type="entry name" value="heterogeneous nuclear ribonucleoprotein A3 isoform X1"/>
    <property type="match status" value="1"/>
</dbReference>
<dbReference type="CDD" id="cd07765">
    <property type="entry name" value="KRAB_A-box"/>
    <property type="match status" value="1"/>
</dbReference>
<feature type="transmembrane region" description="Helical" evidence="25">
    <location>
        <begin position="329"/>
        <end position="349"/>
    </location>
</feature>
<dbReference type="SMART" id="SM00360">
    <property type="entry name" value="RRM"/>
    <property type="match status" value="2"/>
</dbReference>
<feature type="region of interest" description="Disordered" evidence="24">
    <location>
        <begin position="1"/>
        <end position="21"/>
    </location>
</feature>
<keyword evidence="19" id="KW-0325">Glycoprotein</keyword>
<protein>
    <recommendedName>
        <fullName evidence="32">Zinc finger protein 558</fullName>
    </recommendedName>
</protein>
<feature type="domain" description="C2H2-type" evidence="27">
    <location>
        <begin position="759"/>
        <end position="781"/>
    </location>
</feature>
<evidence type="ECO:0000256" key="19">
    <source>
        <dbReference type="ARBA" id="ARBA00023180"/>
    </source>
</evidence>
<dbReference type="SMART" id="SM00355">
    <property type="entry name" value="ZnF_C2H2"/>
    <property type="match status" value="9"/>
</dbReference>
<evidence type="ECO:0000256" key="23">
    <source>
        <dbReference type="PROSITE-ProRule" id="PRU00176"/>
    </source>
</evidence>
<feature type="transmembrane region" description="Helical" evidence="25">
    <location>
        <begin position="236"/>
        <end position="261"/>
    </location>
</feature>
<proteinExistence type="inferred from homology"/>
<dbReference type="Pfam" id="PF00076">
    <property type="entry name" value="RRM_1"/>
    <property type="match status" value="2"/>
</dbReference>
<evidence type="ECO:0000256" key="17">
    <source>
        <dbReference type="ARBA" id="ARBA00023163"/>
    </source>
</evidence>
<dbReference type="FunFam" id="3.30.160.60:FF:000295">
    <property type="entry name" value="zinc finger protein 19"/>
    <property type="match status" value="1"/>
</dbReference>
<feature type="domain" description="C2H2-type" evidence="27">
    <location>
        <begin position="619"/>
        <end position="646"/>
    </location>
</feature>
<evidence type="ECO:0000256" key="1">
    <source>
        <dbReference type="ARBA" id="ARBA00003767"/>
    </source>
</evidence>
<evidence type="ECO:0000259" key="29">
    <source>
        <dbReference type="PROSITE" id="PS50805"/>
    </source>
</evidence>
<feature type="domain" description="RRM" evidence="26">
    <location>
        <begin position="29"/>
        <end position="105"/>
    </location>
</feature>
<evidence type="ECO:0000256" key="21">
    <source>
        <dbReference type="ARBA" id="ARBA00023242"/>
    </source>
</evidence>
<feature type="domain" description="C2H2-type" evidence="27">
    <location>
        <begin position="535"/>
        <end position="562"/>
    </location>
</feature>
<dbReference type="AlphaFoldDB" id="A0AAD4Y8B5"/>
<evidence type="ECO:0000256" key="9">
    <source>
        <dbReference type="ARBA" id="ARBA00022771"/>
    </source>
</evidence>
<dbReference type="GO" id="GO:0006355">
    <property type="term" value="P:regulation of DNA-templated transcription"/>
    <property type="evidence" value="ECO:0007669"/>
    <property type="project" value="InterPro"/>
</dbReference>
<dbReference type="Pfam" id="PF01352">
    <property type="entry name" value="KRAB"/>
    <property type="match status" value="1"/>
</dbReference>
<keyword evidence="18" id="KW-0675">Receptor</keyword>
<accession>A0AAD4Y8B5</accession>
<dbReference type="InterPro" id="IPR036051">
    <property type="entry name" value="KRAB_dom_sf"/>
</dbReference>
<feature type="domain" description="C2H2-type" evidence="27">
    <location>
        <begin position="563"/>
        <end position="590"/>
    </location>
</feature>
<evidence type="ECO:0000256" key="16">
    <source>
        <dbReference type="ARBA" id="ARBA00023136"/>
    </source>
</evidence>
<evidence type="ECO:0000256" key="10">
    <source>
        <dbReference type="ARBA" id="ARBA00022833"/>
    </source>
</evidence>
<evidence type="ECO:0000256" key="2">
    <source>
        <dbReference type="ARBA" id="ARBA00004123"/>
    </source>
</evidence>
<dbReference type="InterPro" id="IPR001909">
    <property type="entry name" value="KRAB"/>
</dbReference>
<evidence type="ECO:0000256" key="18">
    <source>
        <dbReference type="ARBA" id="ARBA00023170"/>
    </source>
</evidence>
<evidence type="ECO:0008006" key="32">
    <source>
        <dbReference type="Google" id="ProtNLM"/>
    </source>
</evidence>
<dbReference type="InterPro" id="IPR035979">
    <property type="entry name" value="RBD_domain_sf"/>
</dbReference>
<sequence>MAQAPKHVMKKMSTSDPLERNKRDNEEFRKLFVGGLSSETTEETLWNYYQQWGYLTDCVVIRDPASQTSRRFGFVTFSSVAEVDAAMAARPHSIDGKRVTPKRAVPREDYGKPGALVTVKKLFVCRIGEDTEEHHLRDYFEKYGNINAIEIISDRESGRKRGFGFVTFDDHDPVDKLVLQKYHTINGYHAEHRDTSIVKADNRALSHVLLISLLLCFLCSLLLMDRPHTATCILQQITCGAVFTVVVATVLAKTLAVIQAFKARKPGRAMRQLLMDTHSEPKELLITCNKGLVTAFYHVLGYLGSLALGILSLAFLARNLPDAFNEAKFPTFRMVVFLSVSVTLFPVYHSTKGKVMVTVETFSILASSAGLLGCIFVPKHYIIILRPVMNYLKAESSLYTAPHQKGYTEEEGLARGFLTDWLQDLVTFEDVTVEFTQEEWALLDSSQRKLYRDVMLENCRNLAWLGYHVDKRSLISQLEQEDKVITEEGGILPGTCPDLETVLKAKWLTPKKHIFRKEHSNGVRAERSHLGVKLNECNQCFKVFSTKSNLTQHKRIHTGEKPYDCNQCGKSFSSRSYLTIHKRIHNGEKPYECNDCGKAFNDPSSLRLHVRIHTGEKPYECNQCFHVFRTSCNLKSHKRIHTRENHHECNQCGKAFSTRSSLTGHNSIHTGEKPYECNDCGKTFRKSSYLTQHMRTHTGEKPYECNQCGKSFSSSFSLTVHKRIHTGEKPYECSNCGKAFNNLSAVKKHVRTHTGEKPYECNHCGKSFTTNSYLSVHKRIHNRWI</sequence>
<reference evidence="30" key="1">
    <citation type="submission" date="2022-03" db="EMBL/GenBank/DDBJ databases">
        <title>Genomic analyses of argali, domestic sheep and their hybrids provide insights into chromosomal evolution, heterosis and genetic basis of agronomic traits.</title>
        <authorList>
            <person name="Li M."/>
        </authorList>
    </citation>
    <scope>NUCLEOTIDE SEQUENCE</scope>
    <source>
        <strain evidence="30">CAU-MHL-2022a</strain>
        <tissue evidence="30">Skin</tissue>
    </source>
</reference>
<dbReference type="SMART" id="SM00349">
    <property type="entry name" value="KRAB"/>
    <property type="match status" value="1"/>
</dbReference>
<evidence type="ECO:0000313" key="30">
    <source>
        <dbReference type="EMBL" id="KAI4541630.1"/>
    </source>
</evidence>
<dbReference type="SUPFAM" id="SSF57667">
    <property type="entry name" value="beta-beta-alpha zinc fingers"/>
    <property type="match status" value="5"/>
</dbReference>
<dbReference type="InterPro" id="IPR012677">
    <property type="entry name" value="Nucleotide-bd_a/b_plait_sf"/>
</dbReference>
<evidence type="ECO:0000256" key="25">
    <source>
        <dbReference type="SAM" id="Phobius"/>
    </source>
</evidence>
<keyword evidence="15" id="KW-0238">DNA-binding</keyword>
<dbReference type="InterPro" id="IPR017978">
    <property type="entry name" value="GPCR_3_C"/>
</dbReference>
<feature type="domain" description="C2H2-type" evidence="27">
    <location>
        <begin position="731"/>
        <end position="758"/>
    </location>
</feature>
<dbReference type="FunFam" id="3.30.160.60:FF:002254">
    <property type="entry name" value="Zinc finger protein 540"/>
    <property type="match status" value="3"/>
</dbReference>
<evidence type="ECO:0000256" key="6">
    <source>
        <dbReference type="ARBA" id="ARBA00022692"/>
    </source>
</evidence>
<keyword evidence="5" id="KW-1003">Cell membrane</keyword>
<comment type="subcellular location">
    <subcellularLocation>
        <location evidence="3">Cell membrane</location>
        <topology evidence="3">Multi-pass membrane protein</topology>
    </subcellularLocation>
    <subcellularLocation>
        <location evidence="2">Nucleus</location>
    </subcellularLocation>
</comment>
<keyword evidence="16 25" id="KW-0472">Membrane</keyword>
<evidence type="ECO:0000256" key="11">
    <source>
        <dbReference type="ARBA" id="ARBA00022884"/>
    </source>
</evidence>
<evidence type="ECO:0000256" key="14">
    <source>
        <dbReference type="ARBA" id="ARBA00023040"/>
    </source>
</evidence>
<dbReference type="FunFam" id="3.30.70.330:FF:000040">
    <property type="entry name" value="Heterogeneous nuclear ribonucleoprotein A2/B1"/>
    <property type="match status" value="1"/>
</dbReference>
<dbReference type="Gene3D" id="6.10.140.140">
    <property type="match status" value="1"/>
</dbReference>
<evidence type="ECO:0000256" key="20">
    <source>
        <dbReference type="ARBA" id="ARBA00023224"/>
    </source>
</evidence>
<dbReference type="GO" id="GO:0005886">
    <property type="term" value="C:plasma membrane"/>
    <property type="evidence" value="ECO:0007669"/>
    <property type="project" value="UniProtKB-SubCell"/>
</dbReference>
<keyword evidence="6 25" id="KW-0812">Transmembrane</keyword>
<feature type="transmembrane region" description="Helical" evidence="25">
    <location>
        <begin position="204"/>
        <end position="224"/>
    </location>
</feature>
<evidence type="ECO:0000256" key="7">
    <source>
        <dbReference type="ARBA" id="ARBA00022723"/>
    </source>
</evidence>
<dbReference type="Gene3D" id="3.30.160.60">
    <property type="entry name" value="Classic Zinc Finger"/>
    <property type="match status" value="9"/>
</dbReference>